<keyword evidence="2" id="KW-1185">Reference proteome</keyword>
<organism evidence="1 2">
    <name type="scientific">Clostridium butyricum E4 str. BoNT E BL5262</name>
    <dbReference type="NCBI Taxonomy" id="632245"/>
    <lineage>
        <taxon>Bacteria</taxon>
        <taxon>Bacillati</taxon>
        <taxon>Bacillota</taxon>
        <taxon>Clostridia</taxon>
        <taxon>Eubacteriales</taxon>
        <taxon>Clostridiaceae</taxon>
        <taxon>Clostridium</taxon>
    </lineage>
</organism>
<evidence type="ECO:0000313" key="2">
    <source>
        <dbReference type="Proteomes" id="UP000003081"/>
    </source>
</evidence>
<proteinExistence type="predicted"/>
<evidence type="ECO:0000313" key="1">
    <source>
        <dbReference type="EMBL" id="EEP53788.1"/>
    </source>
</evidence>
<reference evidence="1 2" key="1">
    <citation type="submission" date="2009-08" db="EMBL/GenBank/DDBJ databases">
        <authorList>
            <person name="Shrivastava S."/>
            <person name="Brinkac L.B."/>
            <person name="Brown J.L."/>
            <person name="Bruce D.B."/>
            <person name="Detter C."/>
            <person name="Green L.D."/>
            <person name="Munk C.A."/>
            <person name="Rogers Y.C."/>
            <person name="Tapia R."/>
            <person name="Sims D.R."/>
            <person name="Smith L.A."/>
            <person name="Smith T.J."/>
            <person name="Sutton G."/>
            <person name="Brettin T."/>
        </authorList>
    </citation>
    <scope>NUCLEOTIDE SEQUENCE [LARGE SCALE GENOMIC DNA]</scope>
    <source>
        <strain evidence="2">E4 str. BoNT E BL5262</strain>
    </source>
</reference>
<dbReference type="EMBL" id="ACOM01000005">
    <property type="protein sequence ID" value="EEP53788.1"/>
    <property type="molecule type" value="Genomic_DNA"/>
</dbReference>
<dbReference type="Proteomes" id="UP000003081">
    <property type="component" value="Unassembled WGS sequence"/>
</dbReference>
<dbReference type="AlphaFoldDB" id="C4IFE0"/>
<protein>
    <recommendedName>
        <fullName evidence="3">Minor capsid protein</fullName>
    </recommendedName>
</protein>
<dbReference type="Pfam" id="PF06152">
    <property type="entry name" value="Phage_min_cap2"/>
    <property type="match status" value="1"/>
</dbReference>
<dbReference type="InterPro" id="IPR009319">
    <property type="entry name" value="Phage_A118_VSP1"/>
</dbReference>
<evidence type="ECO:0008006" key="3">
    <source>
        <dbReference type="Google" id="ProtNLM"/>
    </source>
</evidence>
<dbReference type="RefSeq" id="WP_003414871.1">
    <property type="nucleotide sequence ID" value="NZ_ACOM01000005.1"/>
</dbReference>
<gene>
    <name evidence="1" type="ORF">CLP_1644</name>
</gene>
<name>C4IFE0_CLOBU</name>
<dbReference type="GO" id="GO:0005198">
    <property type="term" value="F:structural molecule activity"/>
    <property type="evidence" value="ECO:0007669"/>
    <property type="project" value="InterPro"/>
</dbReference>
<dbReference type="HOGENOM" id="CLU_025929_1_1_9"/>
<comment type="caution">
    <text evidence="1">The sequence shown here is derived from an EMBL/GenBank/DDBJ whole genome shotgun (WGS) entry which is preliminary data.</text>
</comment>
<sequence>MALTPDQLASIPEYITTMYSDLEEFIIQDIAERIGKTGTITATAEQQIETLQGLGFNKKEIEDKVANVLKKSQKEVEQLFQEVASTSMAPENELYKKAGLGTFNINAPELQAYITAAGLQTKKEFKNITQSLGFATKQNGKIVYSDIAKFYQETVDFANMQVVTGATTREQAVKRAVKRMTDSGLRFVDYDNGYSMNVQDAINRTVRTSANQMSNQLTNYMMNKNIAKDDQYAEVSAHAGARPSHQTWQGQVYKVEGSTSEYDNLYESTELGSAGGLCGANCRHSYYPFIPDISVRAYSESDLEKYNSNKTQSYNGKEYTPYEATQRQRVIERSIRQTKREILGYQSAGLIENMKNSQILLQQQNKEYKKFCNEMRLQHESNRTQQYGFGRSEAQKTRYAN</sequence>
<accession>C4IFE0</accession>
<dbReference type="eggNOG" id="COG2369">
    <property type="taxonomic scope" value="Bacteria"/>
</dbReference>